<dbReference type="AlphaFoldDB" id="A0AAV0GBY9"/>
<name>A0AAV0GBY9_9ASTE</name>
<sequence>MCELKKNVRDSDGSDLTFISDEHQSILHAVSVVFPLAEHRHCARHIFANWHKTHRGDELKMIFWKAIKAYNEADLHDALDEMEKVNPSDVVAFKACNPHVFCRACVRRNSKCDVIVSNMAETFNGYIINARAKHIIFMAFMLEDIRGALMQRMVMKRQAMEKVWLSSLLEL</sequence>
<protein>
    <recommendedName>
        <fullName evidence="1">MULE transposase domain-containing protein</fullName>
    </recommendedName>
</protein>
<gene>
    <name evidence="2" type="ORF">CEPIT_LOCUS41932</name>
</gene>
<evidence type="ECO:0000259" key="1">
    <source>
        <dbReference type="Pfam" id="PF10551"/>
    </source>
</evidence>
<keyword evidence="3" id="KW-1185">Reference proteome</keyword>
<dbReference type="Proteomes" id="UP001152523">
    <property type="component" value="Unassembled WGS sequence"/>
</dbReference>
<dbReference type="PANTHER" id="PTHR31973:SF197">
    <property type="entry name" value="SWIM-TYPE DOMAIN-CONTAINING PROTEIN"/>
    <property type="match status" value="1"/>
</dbReference>
<dbReference type="EMBL" id="CAMAPF010001073">
    <property type="protein sequence ID" value="CAH9145074.1"/>
    <property type="molecule type" value="Genomic_DNA"/>
</dbReference>
<evidence type="ECO:0000313" key="2">
    <source>
        <dbReference type="EMBL" id="CAH9145074.1"/>
    </source>
</evidence>
<organism evidence="2 3">
    <name type="scientific">Cuscuta epithymum</name>
    <dbReference type="NCBI Taxonomy" id="186058"/>
    <lineage>
        <taxon>Eukaryota</taxon>
        <taxon>Viridiplantae</taxon>
        <taxon>Streptophyta</taxon>
        <taxon>Embryophyta</taxon>
        <taxon>Tracheophyta</taxon>
        <taxon>Spermatophyta</taxon>
        <taxon>Magnoliopsida</taxon>
        <taxon>eudicotyledons</taxon>
        <taxon>Gunneridae</taxon>
        <taxon>Pentapetalae</taxon>
        <taxon>asterids</taxon>
        <taxon>lamiids</taxon>
        <taxon>Solanales</taxon>
        <taxon>Convolvulaceae</taxon>
        <taxon>Cuscuteae</taxon>
        <taxon>Cuscuta</taxon>
        <taxon>Cuscuta subgen. Cuscuta</taxon>
    </lineage>
</organism>
<accession>A0AAV0GBY9</accession>
<dbReference type="PANTHER" id="PTHR31973">
    <property type="entry name" value="POLYPROTEIN, PUTATIVE-RELATED"/>
    <property type="match status" value="1"/>
</dbReference>
<comment type="caution">
    <text evidence="2">The sequence shown here is derived from an EMBL/GenBank/DDBJ whole genome shotgun (WGS) entry which is preliminary data.</text>
</comment>
<dbReference type="Pfam" id="PF10551">
    <property type="entry name" value="MULE"/>
    <property type="match status" value="1"/>
</dbReference>
<feature type="domain" description="MULE transposase" evidence="1">
    <location>
        <begin position="14"/>
        <end position="49"/>
    </location>
</feature>
<reference evidence="2" key="1">
    <citation type="submission" date="2022-07" db="EMBL/GenBank/DDBJ databases">
        <authorList>
            <person name="Macas J."/>
            <person name="Novak P."/>
            <person name="Neumann P."/>
        </authorList>
    </citation>
    <scope>NUCLEOTIDE SEQUENCE</scope>
</reference>
<evidence type="ECO:0000313" key="3">
    <source>
        <dbReference type="Proteomes" id="UP001152523"/>
    </source>
</evidence>
<dbReference type="InterPro" id="IPR018289">
    <property type="entry name" value="MULE_transposase_dom"/>
</dbReference>
<proteinExistence type="predicted"/>